<dbReference type="KEGG" id="vgu:HYG85_13355"/>
<organism evidence="2 3">
    <name type="scientific">Vallitalea guaymasensis</name>
    <dbReference type="NCBI Taxonomy" id="1185412"/>
    <lineage>
        <taxon>Bacteria</taxon>
        <taxon>Bacillati</taxon>
        <taxon>Bacillota</taxon>
        <taxon>Clostridia</taxon>
        <taxon>Lachnospirales</taxon>
        <taxon>Vallitaleaceae</taxon>
        <taxon>Vallitalea</taxon>
    </lineage>
</organism>
<feature type="domain" description="Condensation" evidence="1">
    <location>
        <begin position="70"/>
        <end position="493"/>
    </location>
</feature>
<dbReference type="GO" id="GO:0031177">
    <property type="term" value="F:phosphopantetheine binding"/>
    <property type="evidence" value="ECO:0007669"/>
    <property type="project" value="TreeGrafter"/>
</dbReference>
<dbReference type="RefSeq" id="WP_212690097.1">
    <property type="nucleotide sequence ID" value="NZ_CP058561.1"/>
</dbReference>
<dbReference type="GO" id="GO:0005829">
    <property type="term" value="C:cytosol"/>
    <property type="evidence" value="ECO:0007669"/>
    <property type="project" value="TreeGrafter"/>
</dbReference>
<gene>
    <name evidence="2" type="ORF">HYG85_13355</name>
</gene>
<reference evidence="2 3" key="1">
    <citation type="submission" date="2020-07" db="EMBL/GenBank/DDBJ databases">
        <title>Vallitalea guaymasensis genome.</title>
        <authorList>
            <person name="Postec A."/>
        </authorList>
    </citation>
    <scope>NUCLEOTIDE SEQUENCE [LARGE SCALE GENOMIC DNA]</scope>
    <source>
        <strain evidence="2 3">Ra1766G1</strain>
    </source>
</reference>
<dbReference type="InterPro" id="IPR001242">
    <property type="entry name" value="Condensation_dom"/>
</dbReference>
<name>A0A8J8SCH9_9FIRM</name>
<sequence>MKEVRRYILEQVASGSLDKEKAAKMLMEMYDYVLSEDNVKEEISISETEDLDKSNHSDFEDIIKDSQEKEYYPMLPSQKMILLHQFMKRDTAYNIPRVLFLEGDVDEEKINDTFKTIVERHHALRTSFHLHHGEYMQKINGVSDFSIESVEGDEKNIEDDIRSFVRSFQLDKAPLFRVRLIKYDSRKYVLLMDIHHIISDRKSIVVLMNEFQQLYQGIEPAKTEVHYEHYVEWYNNFLKSDIGLSKEKYWLEQFDDGKMSTELKTDYSKEGIRKYTEKSLYHEFQDDYRDKLLQFCSSNGVTLNMLMLSVYHVLLWKWLGKDDLVTGLSCQGRTIKEAYNMIGMFVNTLAIRNYPSGEKKYFDFLNETKEILLNAYSNQEYPFDVLTDKIRQKSKIKDKSLINTLFIMQNTDYGELELGDIRVKPYHDYIETDGRFDLQINIFNSSEKHLNICFIYSKELFKEETIKTLLNEYISILKQVVDEPEKLLNNLDINL</sequence>
<proteinExistence type="predicted"/>
<dbReference type="InterPro" id="IPR023213">
    <property type="entry name" value="CAT-like_dom_sf"/>
</dbReference>
<dbReference type="Pfam" id="PF00668">
    <property type="entry name" value="Condensation"/>
    <property type="match status" value="1"/>
</dbReference>
<dbReference type="PANTHER" id="PTHR45527">
    <property type="entry name" value="NONRIBOSOMAL PEPTIDE SYNTHETASE"/>
    <property type="match status" value="1"/>
</dbReference>
<accession>A0A8J8SCH9</accession>
<dbReference type="EMBL" id="CP058561">
    <property type="protein sequence ID" value="QUH29843.1"/>
    <property type="molecule type" value="Genomic_DNA"/>
</dbReference>
<dbReference type="GO" id="GO:0003824">
    <property type="term" value="F:catalytic activity"/>
    <property type="evidence" value="ECO:0007669"/>
    <property type="project" value="InterPro"/>
</dbReference>
<dbReference type="Proteomes" id="UP000677305">
    <property type="component" value="Chromosome"/>
</dbReference>
<protein>
    <recommendedName>
        <fullName evidence="1">Condensation domain-containing protein</fullName>
    </recommendedName>
</protein>
<dbReference type="Gene3D" id="3.30.559.10">
    <property type="entry name" value="Chloramphenicol acetyltransferase-like domain"/>
    <property type="match status" value="1"/>
</dbReference>
<dbReference type="SUPFAM" id="SSF52777">
    <property type="entry name" value="CoA-dependent acyltransferases"/>
    <property type="match status" value="2"/>
</dbReference>
<evidence type="ECO:0000313" key="3">
    <source>
        <dbReference type="Proteomes" id="UP000677305"/>
    </source>
</evidence>
<dbReference type="GO" id="GO:0008610">
    <property type="term" value="P:lipid biosynthetic process"/>
    <property type="evidence" value="ECO:0007669"/>
    <property type="project" value="UniProtKB-ARBA"/>
</dbReference>
<dbReference type="AlphaFoldDB" id="A0A8J8SCH9"/>
<dbReference type="GO" id="GO:0043041">
    <property type="term" value="P:amino acid activation for nonribosomal peptide biosynthetic process"/>
    <property type="evidence" value="ECO:0007669"/>
    <property type="project" value="TreeGrafter"/>
</dbReference>
<dbReference type="GO" id="GO:0044550">
    <property type="term" value="P:secondary metabolite biosynthetic process"/>
    <property type="evidence" value="ECO:0007669"/>
    <property type="project" value="TreeGrafter"/>
</dbReference>
<dbReference type="Gene3D" id="3.30.559.30">
    <property type="entry name" value="Nonribosomal peptide synthetase, condensation domain"/>
    <property type="match status" value="1"/>
</dbReference>
<evidence type="ECO:0000259" key="1">
    <source>
        <dbReference type="Pfam" id="PF00668"/>
    </source>
</evidence>
<evidence type="ECO:0000313" key="2">
    <source>
        <dbReference type="EMBL" id="QUH29843.1"/>
    </source>
</evidence>
<dbReference type="PANTHER" id="PTHR45527:SF1">
    <property type="entry name" value="FATTY ACID SYNTHASE"/>
    <property type="match status" value="1"/>
</dbReference>
<keyword evidence="3" id="KW-1185">Reference proteome</keyword>